<evidence type="ECO:0000313" key="2">
    <source>
        <dbReference type="EMBL" id="MDR6725572.1"/>
    </source>
</evidence>
<dbReference type="AlphaFoldDB" id="A0AAP5LNB7"/>
<dbReference type="RefSeq" id="WP_056694557.1">
    <property type="nucleotide sequence ID" value="NZ_JAVDTR010000012.1"/>
</dbReference>
<dbReference type="InterPro" id="IPR032250">
    <property type="entry name" value="DUF4825"/>
</dbReference>
<accession>A0AAP5LNB7</accession>
<feature type="domain" description="DUF4825" evidence="1">
    <location>
        <begin position="52"/>
        <end position="136"/>
    </location>
</feature>
<dbReference type="Pfam" id="PF16107">
    <property type="entry name" value="DUF4825"/>
    <property type="match status" value="1"/>
</dbReference>
<dbReference type="Proteomes" id="UP001254832">
    <property type="component" value="Unassembled WGS sequence"/>
</dbReference>
<organism evidence="2 3">
    <name type="scientific">Paenibacillus amylolyticus</name>
    <dbReference type="NCBI Taxonomy" id="1451"/>
    <lineage>
        <taxon>Bacteria</taxon>
        <taxon>Bacillati</taxon>
        <taxon>Bacillota</taxon>
        <taxon>Bacilli</taxon>
        <taxon>Bacillales</taxon>
        <taxon>Paenibacillaceae</taxon>
        <taxon>Paenibacillus</taxon>
    </lineage>
</organism>
<gene>
    <name evidence="2" type="ORF">J2W91_004074</name>
</gene>
<comment type="caution">
    <text evidence="2">The sequence shown here is derived from an EMBL/GenBank/DDBJ whole genome shotgun (WGS) entry which is preliminary data.</text>
</comment>
<evidence type="ECO:0000313" key="3">
    <source>
        <dbReference type="Proteomes" id="UP001254832"/>
    </source>
</evidence>
<protein>
    <recommendedName>
        <fullName evidence="1">DUF4825 domain-containing protein</fullName>
    </recommendedName>
</protein>
<reference evidence="2" key="1">
    <citation type="submission" date="2023-07" db="EMBL/GenBank/DDBJ databases">
        <title>Sorghum-associated microbial communities from plants grown in Nebraska, USA.</title>
        <authorList>
            <person name="Schachtman D."/>
        </authorList>
    </citation>
    <scope>NUCLEOTIDE SEQUENCE</scope>
    <source>
        <strain evidence="2">BE80</strain>
    </source>
</reference>
<name>A0AAP5LNB7_PAEAM</name>
<dbReference type="EMBL" id="JAVDTR010000012">
    <property type="protein sequence ID" value="MDR6725572.1"/>
    <property type="molecule type" value="Genomic_DNA"/>
</dbReference>
<evidence type="ECO:0000259" key="1">
    <source>
        <dbReference type="Pfam" id="PF16107"/>
    </source>
</evidence>
<sequence length="184" mass="21054">MRKNRWIIVLVLVGLGALTVVEGIINPRIEAKQKAYAAEQQHPLTHDFAAIQKYRSAYMGDFSNLSHLNQGLPLAEYLNGYQLYPDTFTAEVKYSLRSDELPETELKRKLVYNATANFVLIDNLEHIVYELEDTRYSLSREATKQWAGLELGALQTPDEWDSHVREQLVSPEQVDVAFSQIIDN</sequence>
<proteinExistence type="predicted"/>